<dbReference type="PRINTS" id="PR00077">
    <property type="entry name" value="GPDHDRGNASE"/>
</dbReference>
<dbReference type="Pfam" id="PF01210">
    <property type="entry name" value="NAD_Gly3P_dh_N"/>
    <property type="match status" value="1"/>
</dbReference>
<protein>
    <recommendedName>
        <fullName evidence="8">Glycerol-3-phosphate dehydrogenase [NAD(P)+]</fullName>
        <ecNumber evidence="8">1.1.1.94</ecNumber>
    </recommendedName>
    <alternativeName>
        <fullName evidence="8">NAD(P)(+)-dependent glycerol-3-phosphate dehydrogenase</fullName>
    </alternativeName>
    <alternativeName>
        <fullName evidence="8">NAD(P)H-dependent dihydroxyacetone-phosphate reductase</fullName>
    </alternativeName>
</protein>
<feature type="binding site" evidence="8">
    <location>
        <position position="21"/>
    </location>
    <ligand>
        <name>NADPH</name>
        <dbReference type="ChEBI" id="CHEBI:57783"/>
    </ligand>
</feature>
<evidence type="ECO:0000256" key="2">
    <source>
        <dbReference type="ARBA" id="ARBA00022516"/>
    </source>
</evidence>
<dbReference type="Gene3D" id="3.40.50.720">
    <property type="entry name" value="NAD(P)-binding Rossmann-like Domain"/>
    <property type="match status" value="1"/>
</dbReference>
<evidence type="ECO:0000256" key="8">
    <source>
        <dbReference type="HAMAP-Rule" id="MF_00394"/>
    </source>
</evidence>
<keyword evidence="6 8" id="KW-0594">Phospholipid biosynthesis</keyword>
<keyword evidence="14" id="KW-1185">Reference proteome</keyword>
<feature type="binding site" evidence="8">
    <location>
        <position position="115"/>
    </location>
    <ligand>
        <name>sn-glycerol 3-phosphate</name>
        <dbReference type="ChEBI" id="CHEBI:57597"/>
    </ligand>
</feature>
<feature type="binding site" evidence="8">
    <location>
        <position position="264"/>
    </location>
    <ligand>
        <name>NADPH</name>
        <dbReference type="ChEBI" id="CHEBI:57783"/>
    </ligand>
</feature>
<evidence type="ECO:0000256" key="4">
    <source>
        <dbReference type="ARBA" id="ARBA00023027"/>
    </source>
</evidence>
<sequence length="342" mass="35476">MTTAATEAAPTRIAVVGAGSWGTAFAIVLADAGNDVVVWARRAELAEAITERHENPDYLPGIALPTNISATSDVAEAIADAEVVVFATPSQTFRDNLRTWAEHLRPDAVMVSLMKGVELGTLKRMSEVIAEETGAGPERIAVVSGPNLAKEIARREPAASVVACTDEDVAKRLQGLIHGPHFRPYTSVDVVGCELGGAYKNVIALSVGMAVGMGLGDNATASLLTRGVAEVARLAVAQGANPLTLMGLAGIGDLVATCNSPLSRNRTFGENLGQGLSVEEIYASTRQVAEGAKSCSSLRALAEQHGVDAPIAAAVDEVILGNLKPGDILNAFFSRSPKAETA</sequence>
<dbReference type="PANTHER" id="PTHR11728:SF1">
    <property type="entry name" value="GLYCEROL-3-PHOSPHATE DEHYDROGENASE [NAD(+)] 2, CHLOROPLASTIC"/>
    <property type="match status" value="1"/>
</dbReference>
<dbReference type="Proteomes" id="UP001596098">
    <property type="component" value="Unassembled WGS sequence"/>
</dbReference>
<reference evidence="14" key="1">
    <citation type="journal article" date="2019" name="Int. J. Syst. Evol. Microbiol.">
        <title>The Global Catalogue of Microorganisms (GCM) 10K type strain sequencing project: providing services to taxonomists for standard genome sequencing and annotation.</title>
        <authorList>
            <consortium name="The Broad Institute Genomics Platform"/>
            <consortium name="The Broad Institute Genome Sequencing Center for Infectious Disease"/>
            <person name="Wu L."/>
            <person name="Ma J."/>
        </authorList>
    </citation>
    <scope>NUCLEOTIDE SEQUENCE [LARGE SCALE GENOMIC DNA]</scope>
    <source>
        <strain evidence="14">DFY28</strain>
    </source>
</reference>
<name>A0ABW1QYI9_9ACTN</name>
<evidence type="ECO:0000256" key="1">
    <source>
        <dbReference type="ARBA" id="ARBA00011009"/>
    </source>
</evidence>
<evidence type="ECO:0000259" key="11">
    <source>
        <dbReference type="Pfam" id="PF01210"/>
    </source>
</evidence>
<feature type="binding site" evidence="8">
    <location>
        <position position="264"/>
    </location>
    <ligand>
        <name>sn-glycerol 3-phosphate</name>
        <dbReference type="ChEBI" id="CHEBI:57597"/>
    </ligand>
</feature>
<feature type="binding site" evidence="8">
    <location>
        <position position="41"/>
    </location>
    <ligand>
        <name>NADPH</name>
        <dbReference type="ChEBI" id="CHEBI:57783"/>
    </ligand>
</feature>
<keyword evidence="5 8" id="KW-0443">Lipid metabolism</keyword>
<comment type="subcellular location">
    <subcellularLocation>
        <location evidence="8">Cytoplasm</location>
    </subcellularLocation>
</comment>
<dbReference type="GO" id="GO:0047952">
    <property type="term" value="F:glycerol-3-phosphate dehydrogenase [NAD(P)+] activity"/>
    <property type="evidence" value="ECO:0007669"/>
    <property type="project" value="UniProtKB-EC"/>
</dbReference>
<dbReference type="InterPro" id="IPR013328">
    <property type="entry name" value="6PGD_dom2"/>
</dbReference>
<comment type="pathway">
    <text evidence="8">Membrane lipid metabolism; glycerophospholipid metabolism.</text>
</comment>
<evidence type="ECO:0000313" key="13">
    <source>
        <dbReference type="EMBL" id="MFC6153453.1"/>
    </source>
</evidence>
<feature type="binding site" evidence="8">
    <location>
        <position position="149"/>
    </location>
    <ligand>
        <name>NADPH</name>
        <dbReference type="ChEBI" id="CHEBI:57783"/>
    </ligand>
</feature>
<feature type="domain" description="Glycerol-3-phosphate dehydrogenase NAD-dependent C-terminal" evidence="12">
    <location>
        <begin position="189"/>
        <end position="329"/>
    </location>
</feature>
<feature type="binding site" evidence="8">
    <location>
        <position position="42"/>
    </location>
    <ligand>
        <name>NADPH</name>
        <dbReference type="ChEBI" id="CHEBI:57783"/>
    </ligand>
</feature>
<feature type="active site" description="Proton acceptor" evidence="8">
    <location>
        <position position="200"/>
    </location>
</feature>
<keyword evidence="4 8" id="KW-0520">NAD</keyword>
<dbReference type="PIRSF" id="PIRSF000114">
    <property type="entry name" value="Glycerol-3-P_dh"/>
    <property type="match status" value="1"/>
</dbReference>
<evidence type="ECO:0000313" key="14">
    <source>
        <dbReference type="Proteomes" id="UP001596098"/>
    </source>
</evidence>
<keyword evidence="8" id="KW-0521">NADP</keyword>
<dbReference type="PROSITE" id="PS00957">
    <property type="entry name" value="NAD_G3PDH"/>
    <property type="match status" value="1"/>
</dbReference>
<evidence type="ECO:0000256" key="9">
    <source>
        <dbReference type="RuleBase" id="RU000437"/>
    </source>
</evidence>
<gene>
    <name evidence="8" type="primary">gpsA</name>
    <name evidence="13" type="ORF">ACFPWU_07200</name>
</gene>
<comment type="caution">
    <text evidence="13">The sequence shown here is derived from an EMBL/GenBank/DDBJ whole genome shotgun (WGS) entry which is preliminary data.</text>
</comment>
<keyword evidence="3 8" id="KW-0560">Oxidoreductase</keyword>
<dbReference type="InterPro" id="IPR036291">
    <property type="entry name" value="NAD(P)-bd_dom_sf"/>
</dbReference>
<dbReference type="RefSeq" id="WP_128221276.1">
    <property type="nucleotide sequence ID" value="NZ_CP034929.1"/>
</dbReference>
<evidence type="ECO:0000256" key="10">
    <source>
        <dbReference type="RuleBase" id="RU000439"/>
    </source>
</evidence>
<proteinExistence type="inferred from homology"/>
<dbReference type="InterPro" id="IPR006109">
    <property type="entry name" value="G3P_DH_NAD-dep_C"/>
</dbReference>
<keyword evidence="8" id="KW-0963">Cytoplasm</keyword>
<dbReference type="InterPro" id="IPR006168">
    <property type="entry name" value="G3P_DH_NAD-dep"/>
</dbReference>
<comment type="catalytic activity">
    <reaction evidence="8">
        <text>sn-glycerol 3-phosphate + NAD(+) = dihydroxyacetone phosphate + NADH + H(+)</text>
        <dbReference type="Rhea" id="RHEA:11092"/>
        <dbReference type="ChEBI" id="CHEBI:15378"/>
        <dbReference type="ChEBI" id="CHEBI:57540"/>
        <dbReference type="ChEBI" id="CHEBI:57597"/>
        <dbReference type="ChEBI" id="CHEBI:57642"/>
        <dbReference type="ChEBI" id="CHEBI:57945"/>
        <dbReference type="EC" id="1.1.1.94"/>
    </reaction>
</comment>
<evidence type="ECO:0000256" key="5">
    <source>
        <dbReference type="ARBA" id="ARBA00023098"/>
    </source>
</evidence>
<comment type="caution">
    <text evidence="8">Lacks conserved residue(s) required for the propagation of feature annotation.</text>
</comment>
<dbReference type="NCBIfam" id="NF000940">
    <property type="entry name" value="PRK00094.1-2"/>
    <property type="match status" value="1"/>
</dbReference>
<feature type="binding site" evidence="8">
    <location>
        <position position="288"/>
    </location>
    <ligand>
        <name>NADPH</name>
        <dbReference type="ChEBI" id="CHEBI:57783"/>
    </ligand>
</feature>
<dbReference type="InterPro" id="IPR011128">
    <property type="entry name" value="G3P_DH_NAD-dep_N"/>
</dbReference>
<feature type="binding site" evidence="8">
    <location>
        <position position="290"/>
    </location>
    <ligand>
        <name>NADPH</name>
        <dbReference type="ChEBI" id="CHEBI:57783"/>
    </ligand>
</feature>
<comment type="function">
    <text evidence="8">Catalyzes the reduction of the glycolytic intermediate dihydroxyacetone phosphate (DHAP) to sn-glycerol 3-phosphate (G3P), the key precursor for phospholipid synthesis.</text>
</comment>
<feature type="binding site" evidence="8">
    <location>
        <position position="20"/>
    </location>
    <ligand>
        <name>NADPH</name>
        <dbReference type="ChEBI" id="CHEBI:57783"/>
    </ligand>
</feature>
<feature type="binding site" evidence="8">
    <location>
        <position position="253"/>
    </location>
    <ligand>
        <name>sn-glycerol 3-phosphate</name>
        <dbReference type="ChEBI" id="CHEBI:57597"/>
    </ligand>
</feature>
<feature type="binding site" evidence="8">
    <location>
        <position position="200"/>
    </location>
    <ligand>
        <name>sn-glycerol 3-phosphate</name>
        <dbReference type="ChEBI" id="CHEBI:57597"/>
    </ligand>
</feature>
<evidence type="ECO:0000256" key="3">
    <source>
        <dbReference type="ARBA" id="ARBA00023002"/>
    </source>
</evidence>
<organism evidence="13 14">
    <name type="scientific">Nocardioides yefusunii</name>
    <dbReference type="NCBI Taxonomy" id="2500546"/>
    <lineage>
        <taxon>Bacteria</taxon>
        <taxon>Bacillati</taxon>
        <taxon>Actinomycetota</taxon>
        <taxon>Actinomycetes</taxon>
        <taxon>Propionibacteriales</taxon>
        <taxon>Nocardioidaceae</taxon>
        <taxon>Nocardioides</taxon>
    </lineage>
</organism>
<feature type="domain" description="Glycerol-3-phosphate dehydrogenase NAD-dependent N-terminal" evidence="11">
    <location>
        <begin position="13"/>
        <end position="169"/>
    </location>
</feature>
<dbReference type="Gene3D" id="1.10.1040.10">
    <property type="entry name" value="N-(1-d-carboxylethyl)-l-norvaline Dehydrogenase, domain 2"/>
    <property type="match status" value="1"/>
</dbReference>
<evidence type="ECO:0000256" key="6">
    <source>
        <dbReference type="ARBA" id="ARBA00023209"/>
    </source>
</evidence>
<dbReference type="PANTHER" id="PTHR11728">
    <property type="entry name" value="GLYCEROL-3-PHOSPHATE DEHYDROGENASE"/>
    <property type="match status" value="1"/>
</dbReference>
<dbReference type="SUPFAM" id="SSF51735">
    <property type="entry name" value="NAD(P)-binding Rossmann-fold domains"/>
    <property type="match status" value="1"/>
</dbReference>
<comment type="similarity">
    <text evidence="1 8 9">Belongs to the NAD-dependent glycerol-3-phosphate dehydrogenase family.</text>
</comment>
<dbReference type="SUPFAM" id="SSF48179">
    <property type="entry name" value="6-phosphogluconate dehydrogenase C-terminal domain-like"/>
    <property type="match status" value="1"/>
</dbReference>
<feature type="binding site" evidence="8">
    <location>
        <position position="58"/>
    </location>
    <ligand>
        <name>NADPH</name>
        <dbReference type="ChEBI" id="CHEBI:57783"/>
    </ligand>
</feature>
<accession>A0ABW1QYI9</accession>
<evidence type="ECO:0000259" key="12">
    <source>
        <dbReference type="Pfam" id="PF07479"/>
    </source>
</evidence>
<dbReference type="HAMAP" id="MF_00394">
    <property type="entry name" value="NAD_Glyc3P_dehydrog"/>
    <property type="match status" value="1"/>
</dbReference>
<dbReference type="EC" id="1.1.1.94" evidence="8"/>
<feature type="binding site" evidence="8">
    <location>
        <position position="265"/>
    </location>
    <ligand>
        <name>sn-glycerol 3-phosphate</name>
        <dbReference type="ChEBI" id="CHEBI:57597"/>
    </ligand>
</feature>
<keyword evidence="2 8" id="KW-0444">Lipid biosynthesis</keyword>
<feature type="binding site" evidence="8">
    <location>
        <position position="115"/>
    </location>
    <ligand>
        <name>NADPH</name>
        <dbReference type="ChEBI" id="CHEBI:57783"/>
    </ligand>
</feature>
<keyword evidence="7 8" id="KW-1208">Phospholipid metabolism</keyword>
<dbReference type="EMBL" id="JBHSQI010000003">
    <property type="protein sequence ID" value="MFC6153453.1"/>
    <property type="molecule type" value="Genomic_DNA"/>
</dbReference>
<evidence type="ECO:0000256" key="7">
    <source>
        <dbReference type="ARBA" id="ARBA00023264"/>
    </source>
</evidence>
<feature type="binding site" evidence="8">
    <location>
        <position position="263"/>
    </location>
    <ligand>
        <name>sn-glycerol 3-phosphate</name>
        <dbReference type="ChEBI" id="CHEBI:57597"/>
    </ligand>
</feature>
<dbReference type="NCBIfam" id="NF000942">
    <property type="entry name" value="PRK00094.1-4"/>
    <property type="match status" value="1"/>
</dbReference>
<dbReference type="Pfam" id="PF07479">
    <property type="entry name" value="NAD_Gly3P_dh_C"/>
    <property type="match status" value="1"/>
</dbReference>
<feature type="binding site" evidence="8">
    <location>
        <position position="145"/>
    </location>
    <ligand>
        <name>sn-glycerol 3-phosphate</name>
        <dbReference type="ChEBI" id="CHEBI:57597"/>
    </ligand>
</feature>
<dbReference type="InterPro" id="IPR008927">
    <property type="entry name" value="6-PGluconate_DH-like_C_sf"/>
</dbReference>
<comment type="catalytic activity">
    <reaction evidence="8 10">
        <text>sn-glycerol 3-phosphate + NADP(+) = dihydroxyacetone phosphate + NADPH + H(+)</text>
        <dbReference type="Rhea" id="RHEA:11096"/>
        <dbReference type="ChEBI" id="CHEBI:15378"/>
        <dbReference type="ChEBI" id="CHEBI:57597"/>
        <dbReference type="ChEBI" id="CHEBI:57642"/>
        <dbReference type="ChEBI" id="CHEBI:57783"/>
        <dbReference type="ChEBI" id="CHEBI:58349"/>
        <dbReference type="EC" id="1.1.1.94"/>
    </reaction>
</comment>
<keyword evidence="8" id="KW-0547">Nucleotide-binding</keyword>